<reference evidence="1" key="2">
    <citation type="submission" date="2023-05" db="EMBL/GenBank/DDBJ databases">
        <authorList>
            <person name="Fouks B."/>
        </authorList>
    </citation>
    <scope>NUCLEOTIDE SEQUENCE</scope>
    <source>
        <strain evidence="1">Stay&amp;Tobe</strain>
        <tissue evidence="1">Testes</tissue>
    </source>
</reference>
<evidence type="ECO:0000313" key="2">
    <source>
        <dbReference type="Proteomes" id="UP001233999"/>
    </source>
</evidence>
<dbReference type="EMBL" id="JASPKZ010000003">
    <property type="protein sequence ID" value="KAJ9601793.1"/>
    <property type="molecule type" value="Genomic_DNA"/>
</dbReference>
<dbReference type="Proteomes" id="UP001233999">
    <property type="component" value="Unassembled WGS sequence"/>
</dbReference>
<sequence>KKESDQSLGVDFGRILQFDSAECARFLVCHLAYGDRRALSRDENNILLLIR</sequence>
<gene>
    <name evidence="1" type="ORF">L9F63_000085</name>
</gene>
<feature type="non-terminal residue" evidence="1">
    <location>
        <position position="1"/>
    </location>
</feature>
<proteinExistence type="predicted"/>
<accession>A0AAD8AQ83</accession>
<keyword evidence="2" id="KW-1185">Reference proteome</keyword>
<comment type="caution">
    <text evidence="1">The sequence shown here is derived from an EMBL/GenBank/DDBJ whole genome shotgun (WGS) entry which is preliminary data.</text>
</comment>
<name>A0AAD8AQ83_DIPPU</name>
<dbReference type="AlphaFoldDB" id="A0AAD8AQ83"/>
<reference evidence="1" key="1">
    <citation type="journal article" date="2023" name="IScience">
        <title>Live-bearing cockroach genome reveals convergent evolutionary mechanisms linked to viviparity in insects and beyond.</title>
        <authorList>
            <person name="Fouks B."/>
            <person name="Harrison M.C."/>
            <person name="Mikhailova A.A."/>
            <person name="Marchal E."/>
            <person name="English S."/>
            <person name="Carruthers M."/>
            <person name="Jennings E.C."/>
            <person name="Chiamaka E.L."/>
            <person name="Frigard R.A."/>
            <person name="Pippel M."/>
            <person name="Attardo G.M."/>
            <person name="Benoit J.B."/>
            <person name="Bornberg-Bauer E."/>
            <person name="Tobe S.S."/>
        </authorList>
    </citation>
    <scope>NUCLEOTIDE SEQUENCE</scope>
    <source>
        <strain evidence="1">Stay&amp;Tobe</strain>
    </source>
</reference>
<evidence type="ECO:0000313" key="1">
    <source>
        <dbReference type="EMBL" id="KAJ9601793.1"/>
    </source>
</evidence>
<protein>
    <submittedName>
        <fullName evidence="1">Uncharacterized protein</fullName>
    </submittedName>
</protein>
<organism evidence="1 2">
    <name type="scientific">Diploptera punctata</name>
    <name type="common">Pacific beetle cockroach</name>
    <dbReference type="NCBI Taxonomy" id="6984"/>
    <lineage>
        <taxon>Eukaryota</taxon>
        <taxon>Metazoa</taxon>
        <taxon>Ecdysozoa</taxon>
        <taxon>Arthropoda</taxon>
        <taxon>Hexapoda</taxon>
        <taxon>Insecta</taxon>
        <taxon>Pterygota</taxon>
        <taxon>Neoptera</taxon>
        <taxon>Polyneoptera</taxon>
        <taxon>Dictyoptera</taxon>
        <taxon>Blattodea</taxon>
        <taxon>Blaberoidea</taxon>
        <taxon>Blaberidae</taxon>
        <taxon>Diplopterinae</taxon>
        <taxon>Diploptera</taxon>
    </lineage>
</organism>